<reference evidence="1" key="2">
    <citation type="submission" date="2020-06" db="EMBL/GenBank/DDBJ databases">
        <title>Helianthus annuus Genome sequencing and assembly Release 2.</title>
        <authorList>
            <person name="Gouzy J."/>
            <person name="Langlade N."/>
            <person name="Munos S."/>
        </authorList>
    </citation>
    <scope>NUCLEOTIDE SEQUENCE</scope>
    <source>
        <tissue evidence="1">Leaves</tissue>
    </source>
</reference>
<gene>
    <name evidence="1" type="ORF">HanXRQr2_Chr13g0571351</name>
</gene>
<accession>A0A9K3EED1</accession>
<dbReference type="Gramene" id="mRNA:HanXRQr2_Chr13g0571351">
    <property type="protein sequence ID" value="CDS:HanXRQr2_Chr13g0571351.1"/>
    <property type="gene ID" value="HanXRQr2_Chr13g0571351"/>
</dbReference>
<organism evidence="1 2">
    <name type="scientific">Helianthus annuus</name>
    <name type="common">Common sunflower</name>
    <dbReference type="NCBI Taxonomy" id="4232"/>
    <lineage>
        <taxon>Eukaryota</taxon>
        <taxon>Viridiplantae</taxon>
        <taxon>Streptophyta</taxon>
        <taxon>Embryophyta</taxon>
        <taxon>Tracheophyta</taxon>
        <taxon>Spermatophyta</taxon>
        <taxon>Magnoliopsida</taxon>
        <taxon>eudicotyledons</taxon>
        <taxon>Gunneridae</taxon>
        <taxon>Pentapetalae</taxon>
        <taxon>asterids</taxon>
        <taxon>campanulids</taxon>
        <taxon>Asterales</taxon>
        <taxon>Asteraceae</taxon>
        <taxon>Asteroideae</taxon>
        <taxon>Heliantheae alliance</taxon>
        <taxon>Heliantheae</taxon>
        <taxon>Helianthus</taxon>
    </lineage>
</organism>
<evidence type="ECO:0000313" key="2">
    <source>
        <dbReference type="Proteomes" id="UP000215914"/>
    </source>
</evidence>
<name>A0A9K3EED1_HELAN</name>
<comment type="caution">
    <text evidence="1">The sequence shown here is derived from an EMBL/GenBank/DDBJ whole genome shotgun (WGS) entry which is preliminary data.</text>
</comment>
<protein>
    <submittedName>
        <fullName evidence="1">Uncharacterized protein</fullName>
    </submittedName>
</protein>
<sequence length="50" mass="5703">MRYKGQPMVRVTSRVRIRPGGLLRYLAVERTLDFSFGTKTSSCSIEPVLE</sequence>
<evidence type="ECO:0000313" key="1">
    <source>
        <dbReference type="EMBL" id="KAF5771978.1"/>
    </source>
</evidence>
<keyword evidence="2" id="KW-1185">Reference proteome</keyword>
<dbReference type="EMBL" id="MNCJ02000328">
    <property type="protein sequence ID" value="KAF5771978.1"/>
    <property type="molecule type" value="Genomic_DNA"/>
</dbReference>
<proteinExistence type="predicted"/>
<dbReference type="Proteomes" id="UP000215914">
    <property type="component" value="Unassembled WGS sequence"/>
</dbReference>
<dbReference type="AlphaFoldDB" id="A0A9K3EED1"/>
<reference evidence="1" key="1">
    <citation type="journal article" date="2017" name="Nature">
        <title>The sunflower genome provides insights into oil metabolism, flowering and Asterid evolution.</title>
        <authorList>
            <person name="Badouin H."/>
            <person name="Gouzy J."/>
            <person name="Grassa C.J."/>
            <person name="Murat F."/>
            <person name="Staton S.E."/>
            <person name="Cottret L."/>
            <person name="Lelandais-Briere C."/>
            <person name="Owens G.L."/>
            <person name="Carrere S."/>
            <person name="Mayjonade B."/>
            <person name="Legrand L."/>
            <person name="Gill N."/>
            <person name="Kane N.C."/>
            <person name="Bowers J.E."/>
            <person name="Hubner S."/>
            <person name="Bellec A."/>
            <person name="Berard A."/>
            <person name="Berges H."/>
            <person name="Blanchet N."/>
            <person name="Boniface M.C."/>
            <person name="Brunel D."/>
            <person name="Catrice O."/>
            <person name="Chaidir N."/>
            <person name="Claudel C."/>
            <person name="Donnadieu C."/>
            <person name="Faraut T."/>
            <person name="Fievet G."/>
            <person name="Helmstetter N."/>
            <person name="King M."/>
            <person name="Knapp S.J."/>
            <person name="Lai Z."/>
            <person name="Le Paslier M.C."/>
            <person name="Lippi Y."/>
            <person name="Lorenzon L."/>
            <person name="Mandel J.R."/>
            <person name="Marage G."/>
            <person name="Marchand G."/>
            <person name="Marquand E."/>
            <person name="Bret-Mestries E."/>
            <person name="Morien E."/>
            <person name="Nambeesan S."/>
            <person name="Nguyen T."/>
            <person name="Pegot-Espagnet P."/>
            <person name="Pouilly N."/>
            <person name="Raftis F."/>
            <person name="Sallet E."/>
            <person name="Schiex T."/>
            <person name="Thomas J."/>
            <person name="Vandecasteele C."/>
            <person name="Vares D."/>
            <person name="Vear F."/>
            <person name="Vautrin S."/>
            <person name="Crespi M."/>
            <person name="Mangin B."/>
            <person name="Burke J.M."/>
            <person name="Salse J."/>
            <person name="Munos S."/>
            <person name="Vincourt P."/>
            <person name="Rieseberg L.H."/>
            <person name="Langlade N.B."/>
        </authorList>
    </citation>
    <scope>NUCLEOTIDE SEQUENCE</scope>
    <source>
        <tissue evidence="1">Leaves</tissue>
    </source>
</reference>